<feature type="compositionally biased region" description="Low complexity" evidence="11">
    <location>
        <begin position="604"/>
        <end position="615"/>
    </location>
</feature>
<organism evidence="15 16">
    <name type="scientific">Hyphopichia burtonii NRRL Y-1933</name>
    <dbReference type="NCBI Taxonomy" id="984485"/>
    <lineage>
        <taxon>Eukaryota</taxon>
        <taxon>Fungi</taxon>
        <taxon>Dikarya</taxon>
        <taxon>Ascomycota</taxon>
        <taxon>Saccharomycotina</taxon>
        <taxon>Pichiomycetes</taxon>
        <taxon>Debaryomycetaceae</taxon>
        <taxon>Hyphopichia</taxon>
    </lineage>
</organism>
<feature type="compositionally biased region" description="Polar residues" evidence="11">
    <location>
        <begin position="580"/>
        <end position="598"/>
    </location>
</feature>
<evidence type="ECO:0008006" key="17">
    <source>
        <dbReference type="Google" id="ProtNLM"/>
    </source>
</evidence>
<evidence type="ECO:0000256" key="5">
    <source>
        <dbReference type="ARBA" id="ARBA00022692"/>
    </source>
</evidence>
<dbReference type="GO" id="GO:0120029">
    <property type="term" value="P:proton export across plasma membrane"/>
    <property type="evidence" value="ECO:0007669"/>
    <property type="project" value="InterPro"/>
</dbReference>
<feature type="transmembrane region" description="Helical" evidence="12">
    <location>
        <begin position="328"/>
        <end position="349"/>
    </location>
</feature>
<evidence type="ECO:0000256" key="7">
    <source>
        <dbReference type="ARBA" id="ARBA00023053"/>
    </source>
</evidence>
<dbReference type="PANTHER" id="PTHR31382:SF4">
    <property type="entry name" value="NA(+)_H(+) ANTIPORTER"/>
    <property type="match status" value="1"/>
</dbReference>
<feature type="compositionally biased region" description="Acidic residues" evidence="11">
    <location>
        <begin position="947"/>
        <end position="972"/>
    </location>
</feature>
<feature type="compositionally biased region" description="Polar residues" evidence="11">
    <location>
        <begin position="538"/>
        <end position="552"/>
    </location>
</feature>
<feature type="compositionally biased region" description="Basic and acidic residues" evidence="11">
    <location>
        <begin position="691"/>
        <end position="706"/>
    </location>
</feature>
<feature type="region of interest" description="Disordered" evidence="11">
    <location>
        <begin position="479"/>
        <end position="732"/>
    </location>
</feature>
<dbReference type="OrthoDB" id="5327978at2759"/>
<dbReference type="GO" id="GO:0005886">
    <property type="term" value="C:plasma membrane"/>
    <property type="evidence" value="ECO:0007669"/>
    <property type="project" value="InterPro"/>
</dbReference>
<feature type="transmembrane region" description="Helical" evidence="12">
    <location>
        <begin position="102"/>
        <end position="125"/>
    </location>
</feature>
<feature type="region of interest" description="Disordered" evidence="11">
    <location>
        <begin position="747"/>
        <end position="791"/>
    </location>
</feature>
<keyword evidence="5 12" id="KW-0812">Transmembrane</keyword>
<keyword evidence="16" id="KW-1185">Reference proteome</keyword>
<comment type="subcellular location">
    <subcellularLocation>
        <location evidence="1">Membrane</location>
        <topology evidence="1">Multi-pass membrane protein</topology>
    </subcellularLocation>
</comment>
<evidence type="ECO:0000256" key="10">
    <source>
        <dbReference type="ARBA" id="ARBA00023201"/>
    </source>
</evidence>
<dbReference type="STRING" id="984485.A0A1E4RQS0"/>
<keyword evidence="3" id="KW-0813">Transport</keyword>
<dbReference type="Pfam" id="PF08619">
    <property type="entry name" value="Nha1_C"/>
    <property type="match status" value="1"/>
</dbReference>
<dbReference type="GO" id="GO:0036376">
    <property type="term" value="P:sodium ion export across plasma membrane"/>
    <property type="evidence" value="ECO:0007669"/>
    <property type="project" value="InterPro"/>
</dbReference>
<feature type="transmembrane region" description="Helical" evidence="12">
    <location>
        <begin position="174"/>
        <end position="192"/>
    </location>
</feature>
<dbReference type="PANTHER" id="PTHR31382">
    <property type="entry name" value="NA(+)/H(+) ANTIPORTER"/>
    <property type="match status" value="1"/>
</dbReference>
<feature type="transmembrane region" description="Helical" evidence="12">
    <location>
        <begin position="204"/>
        <end position="225"/>
    </location>
</feature>
<evidence type="ECO:0000256" key="3">
    <source>
        <dbReference type="ARBA" id="ARBA00022448"/>
    </source>
</evidence>
<feature type="transmembrane region" description="Helical" evidence="12">
    <location>
        <begin position="361"/>
        <end position="382"/>
    </location>
</feature>
<dbReference type="AlphaFoldDB" id="A0A1E4RQS0"/>
<feature type="transmembrane region" description="Helical" evidence="12">
    <location>
        <begin position="12"/>
        <end position="31"/>
    </location>
</feature>
<feature type="compositionally biased region" description="Basic residues" evidence="11">
    <location>
        <begin position="517"/>
        <end position="535"/>
    </location>
</feature>
<feature type="compositionally biased region" description="Polar residues" evidence="11">
    <location>
        <begin position="714"/>
        <end position="730"/>
    </location>
</feature>
<feature type="transmembrane region" description="Helical" evidence="12">
    <location>
        <begin position="131"/>
        <end position="153"/>
    </location>
</feature>
<sequence length="997" mass="110313">MVWSQLELEKPHIAYACVGVFSTIFSLLSLFVKERLYIGEATVASLAGLILGPHCLGWFEPTTWGNSDYLTLEICRIVLCIQIVAVAVELPKKYMQKHWLSVTIFLLPVMTCGWLIVGLFIWALIPHFNFSSALLVSACVTATDPVLAAAVVGKGKFAERVPGHLRNLLSAESGCNDGMAFPFIFLSLNLVLYPGNAGEVVKDWFCYTILWECVFGCLFGAILGYALKKAVWFAEKKGLIDRESFLAIFVFLAFNSAGLGSILGVDDLLVSFAAGTAFGWDGEFAKKTEESHVSTVIDLLLNLSFFVYFGAIIPWPQFNNADLGLNCWRLIVLAIVIIFLRRIPAVVALKPFTPDVKTWREAFFCGHFGPIGVGAIFAAILARKDLEGHYTDEETPLKEVPDHDFPHIQLLATIWPIVCFIVITSILVHGSSVAVLTLGKRLNRMAITMSFTTTNTQDQGPSWMSRLQKLDKTSTSFSLHRVDTHVPPSNNDEEKDHLPKSNTVETSGIKVRPAGGAKRRKHKKKKRGSRIKKSLSRVTSNDDQQLKLSPTTERQRPAPEFLQLGKSPSRVDQVDDETESPTTTVTPGKSSDDTNVGQSKEESYGSSDSSSQSLEVSKDDQNNRLSISVPEPKPDSPVSSEEEAKEQTESIPTAAYQEGAQIIIEDQHGEILETVPMKTAESSHGSVKKHGTFDKGERSKPIDKSKSQKKPKLSRNSGTAQSIGSDNSEGMSIHSMDSLRRHMSEYSYSGASDDDDDDESESYNGPGIGRKLSRSFSSNSRRALHKKNDPNRHRVYAHQVDNLIVIENEEGEIIRRYKVNPHVNVNKQKSRSRSSTIVNKALSLVGIKNKEGNNPGDISGQSQQQNVPTININGDDLERNEGVLIKEHDNTHDNSPLRDPHIESRIENKLTSILTKGSMSKGTNSKSATPVDVPTNKSSSRHRPQEDTSEEEDSEVSEDSEEDSEDEGLQETEVERKRRLAALGKLSTKRDSDDEEE</sequence>
<evidence type="ECO:0000256" key="2">
    <source>
        <dbReference type="ARBA" id="ARBA00005248"/>
    </source>
</evidence>
<proteinExistence type="inferred from homology"/>
<evidence type="ECO:0000256" key="9">
    <source>
        <dbReference type="ARBA" id="ARBA00023136"/>
    </source>
</evidence>
<feature type="transmembrane region" description="Helical" evidence="12">
    <location>
        <begin position="245"/>
        <end position="262"/>
    </location>
</feature>
<feature type="transmembrane region" description="Helical" evidence="12">
    <location>
        <begin position="296"/>
        <end position="316"/>
    </location>
</feature>
<keyword evidence="6 12" id="KW-1133">Transmembrane helix</keyword>
<evidence type="ECO:0000256" key="6">
    <source>
        <dbReference type="ARBA" id="ARBA00022989"/>
    </source>
</evidence>
<evidence type="ECO:0000256" key="11">
    <source>
        <dbReference type="SAM" id="MobiDB-lite"/>
    </source>
</evidence>
<dbReference type="GO" id="GO:0015385">
    <property type="term" value="F:sodium:proton antiporter activity"/>
    <property type="evidence" value="ECO:0007669"/>
    <property type="project" value="InterPro"/>
</dbReference>
<dbReference type="Pfam" id="PF00999">
    <property type="entry name" value="Na_H_Exchanger"/>
    <property type="match status" value="1"/>
</dbReference>
<keyword evidence="9 12" id="KW-0472">Membrane</keyword>
<feature type="domain" description="Alkali metal cation/H+ antiporter Nha1 C-terminal" evidence="14">
    <location>
        <begin position="463"/>
        <end position="995"/>
    </location>
</feature>
<feature type="compositionally biased region" description="Polar residues" evidence="11">
    <location>
        <begin position="859"/>
        <end position="872"/>
    </location>
</feature>
<feature type="compositionally biased region" description="Polar residues" evidence="11">
    <location>
        <begin position="913"/>
        <end position="928"/>
    </location>
</feature>
<dbReference type="GO" id="GO:0042391">
    <property type="term" value="P:regulation of membrane potential"/>
    <property type="evidence" value="ECO:0007669"/>
    <property type="project" value="InterPro"/>
</dbReference>
<keyword evidence="8" id="KW-0406">Ion transport</keyword>
<keyword evidence="4" id="KW-0050">Antiport</keyword>
<dbReference type="InterPro" id="IPR006153">
    <property type="entry name" value="Cation/H_exchanger_TM"/>
</dbReference>
<dbReference type="Proteomes" id="UP000095085">
    <property type="component" value="Unassembled WGS sequence"/>
</dbReference>
<dbReference type="FunFam" id="1.20.1530.20:FF:000015">
    <property type="entry name" value="Na(+)/H(+) antiporter 2"/>
    <property type="match status" value="1"/>
</dbReference>
<evidence type="ECO:0000256" key="8">
    <source>
        <dbReference type="ARBA" id="ARBA00023065"/>
    </source>
</evidence>
<dbReference type="GO" id="GO:0030007">
    <property type="term" value="P:intracellular potassium ion homeostasis"/>
    <property type="evidence" value="ECO:0007669"/>
    <property type="project" value="TreeGrafter"/>
</dbReference>
<protein>
    <recommendedName>
        <fullName evidence="17">Na+/H+ antiporter</fullName>
    </recommendedName>
</protein>
<feature type="transmembrane region" description="Helical" evidence="12">
    <location>
        <begin position="38"/>
        <end position="59"/>
    </location>
</feature>
<evidence type="ECO:0000256" key="1">
    <source>
        <dbReference type="ARBA" id="ARBA00004141"/>
    </source>
</evidence>
<reference evidence="16" key="1">
    <citation type="submission" date="2016-05" db="EMBL/GenBank/DDBJ databases">
        <title>Comparative genomics of biotechnologically important yeasts.</title>
        <authorList>
            <consortium name="DOE Joint Genome Institute"/>
            <person name="Riley R."/>
            <person name="Haridas S."/>
            <person name="Wolfe K.H."/>
            <person name="Lopes M.R."/>
            <person name="Hittinger C.T."/>
            <person name="Goker M."/>
            <person name="Salamov A."/>
            <person name="Wisecaver J."/>
            <person name="Long T.M."/>
            <person name="Aerts A.L."/>
            <person name="Barry K."/>
            <person name="Choi C."/>
            <person name="Clum A."/>
            <person name="Coughlan A.Y."/>
            <person name="Deshpande S."/>
            <person name="Douglass A.P."/>
            <person name="Hanson S.J."/>
            <person name="Klenk H.-P."/>
            <person name="Labutti K."/>
            <person name="Lapidus A."/>
            <person name="Lindquist E."/>
            <person name="Lipzen A."/>
            <person name="Meier-Kolthoff J.P."/>
            <person name="Ohm R.A."/>
            <person name="Otillar R.P."/>
            <person name="Pangilinan J."/>
            <person name="Peng Y."/>
            <person name="Rokas A."/>
            <person name="Rosa C.A."/>
            <person name="Scheuner C."/>
            <person name="Sibirny A.A."/>
            <person name="Slot J.C."/>
            <person name="Stielow J.B."/>
            <person name="Sun H."/>
            <person name="Kurtzman C.P."/>
            <person name="Blackwell M."/>
            <person name="Grigoriev I.V."/>
            <person name="Jeffries T.W."/>
        </authorList>
    </citation>
    <scope>NUCLEOTIDE SEQUENCE [LARGE SCALE GENOMIC DNA]</scope>
    <source>
        <strain evidence="16">NRRL Y-1933</strain>
    </source>
</reference>
<name>A0A1E4RQS0_9ASCO</name>
<gene>
    <name evidence="15" type="ORF">HYPBUDRAFT_151279</name>
</gene>
<evidence type="ECO:0000256" key="4">
    <source>
        <dbReference type="ARBA" id="ARBA00022449"/>
    </source>
</evidence>
<dbReference type="InterPro" id="IPR013928">
    <property type="entry name" value="Cation/H_antiporter_C"/>
</dbReference>
<dbReference type="RefSeq" id="XP_020078633.1">
    <property type="nucleotide sequence ID" value="XM_020220418.1"/>
</dbReference>
<accession>A0A1E4RQS0</accession>
<evidence type="ECO:0000256" key="12">
    <source>
        <dbReference type="SAM" id="Phobius"/>
    </source>
</evidence>
<dbReference type="Gene3D" id="1.20.1530.20">
    <property type="match status" value="1"/>
</dbReference>
<evidence type="ECO:0000313" key="16">
    <source>
        <dbReference type="Proteomes" id="UP000095085"/>
    </source>
</evidence>
<keyword evidence="10" id="KW-0739">Sodium transport</keyword>
<feature type="transmembrane region" description="Helical" evidence="12">
    <location>
        <begin position="414"/>
        <end position="439"/>
    </location>
</feature>
<feature type="transmembrane region" description="Helical" evidence="12">
    <location>
        <begin position="71"/>
        <end position="90"/>
    </location>
</feature>
<dbReference type="EMBL" id="KV454538">
    <property type="protein sequence ID" value="ODV69566.1"/>
    <property type="molecule type" value="Genomic_DNA"/>
</dbReference>
<feature type="region of interest" description="Disordered" evidence="11">
    <location>
        <begin position="851"/>
        <end position="875"/>
    </location>
</feature>
<comment type="similarity">
    <text evidence="2">Belongs to the fungal Na(+)/H(+) exchanger family.</text>
</comment>
<dbReference type="GeneID" id="30994968"/>
<feature type="region of interest" description="Disordered" evidence="11">
    <location>
        <begin position="913"/>
        <end position="997"/>
    </location>
</feature>
<evidence type="ECO:0000259" key="13">
    <source>
        <dbReference type="Pfam" id="PF00999"/>
    </source>
</evidence>
<evidence type="ECO:0000313" key="15">
    <source>
        <dbReference type="EMBL" id="ODV69566.1"/>
    </source>
</evidence>
<feature type="domain" description="Cation/H+ exchanger transmembrane" evidence="13">
    <location>
        <begin position="26"/>
        <end position="436"/>
    </location>
</feature>
<feature type="compositionally biased region" description="Basic and acidic residues" evidence="11">
    <location>
        <begin position="988"/>
        <end position="997"/>
    </location>
</feature>
<dbReference type="InterPro" id="IPR004712">
    <property type="entry name" value="Na+/H+_antiporter_fungi"/>
</dbReference>
<keyword evidence="7" id="KW-0915">Sodium</keyword>
<feature type="compositionally biased region" description="Acidic residues" evidence="11">
    <location>
        <begin position="752"/>
        <end position="761"/>
    </location>
</feature>
<dbReference type="InterPro" id="IPR038770">
    <property type="entry name" value="Na+/solute_symporter_sf"/>
</dbReference>
<evidence type="ECO:0000259" key="14">
    <source>
        <dbReference type="Pfam" id="PF08619"/>
    </source>
</evidence>